<dbReference type="InterPro" id="IPR014756">
    <property type="entry name" value="Ig_E-set"/>
</dbReference>
<dbReference type="PANTHER" id="PTHR11306:SF0">
    <property type="entry name" value="PHOSPHATIDYLGLYCEROL_PHOSPHATIDYLINOSITOL TRANSFER PROTEIN"/>
    <property type="match status" value="1"/>
</dbReference>
<feature type="domain" description="MD-2-related lipid-recognition" evidence="9">
    <location>
        <begin position="141"/>
        <end position="263"/>
    </location>
</feature>
<evidence type="ECO:0000313" key="11">
    <source>
        <dbReference type="Proteomes" id="UP000701801"/>
    </source>
</evidence>
<dbReference type="SMART" id="SM00737">
    <property type="entry name" value="ML"/>
    <property type="match status" value="1"/>
</dbReference>
<accession>A0A9N9LC44</accession>
<gene>
    <name evidence="10" type="ORF">HYALB_00001237</name>
</gene>
<dbReference type="FunFam" id="2.60.40.770:FF:000004">
    <property type="entry name" value="Phosphatidylglycerol/phosphatidylinositol transfer protein"/>
    <property type="match status" value="1"/>
</dbReference>
<evidence type="ECO:0000256" key="5">
    <source>
        <dbReference type="ARBA" id="ARBA00022448"/>
    </source>
</evidence>
<dbReference type="GO" id="GO:0032366">
    <property type="term" value="P:intracellular sterol transport"/>
    <property type="evidence" value="ECO:0007669"/>
    <property type="project" value="InterPro"/>
</dbReference>
<evidence type="ECO:0000313" key="10">
    <source>
        <dbReference type="EMBL" id="CAG8972545.1"/>
    </source>
</evidence>
<proteinExistence type="inferred from homology"/>
<sequence length="266" mass="28676">MHLIHKNSHFHLGASQTIPQTKKRHPKYGDQVTTDESAKLSPPPLLRQACGTAPHWLNSNPTSHVLSLSPHTQTIAANNLTFHHSSNSKLPTTDPSKMKFSLALASLCLSSLVAADFGFSYGSSQKVLDDKGEAVPGSNPLVHCKKEHSDDLLTLEHVNLTPNPPVPGQNLTIEAVGSISQDVGEGAYVLLTVKYGFIKLLTTKADLCEQVSNVDLKCPIKAGKTTITKDVEIPKQIPGGKYTVNADAYTADDKHIVCLEASVEFP</sequence>
<comment type="subunit">
    <text evidence="3">Monomer.</text>
</comment>
<evidence type="ECO:0000256" key="3">
    <source>
        <dbReference type="ARBA" id="ARBA00011245"/>
    </source>
</evidence>
<name>A0A9N9LC44_9HELO</name>
<dbReference type="Pfam" id="PF02221">
    <property type="entry name" value="E1_DerP2_DerF2"/>
    <property type="match status" value="1"/>
</dbReference>
<evidence type="ECO:0000256" key="2">
    <source>
        <dbReference type="ARBA" id="ARBA00006370"/>
    </source>
</evidence>
<evidence type="ECO:0000256" key="7">
    <source>
        <dbReference type="ARBA" id="ARBA00023055"/>
    </source>
</evidence>
<dbReference type="GO" id="GO:0032934">
    <property type="term" value="F:sterol binding"/>
    <property type="evidence" value="ECO:0007669"/>
    <property type="project" value="InterPro"/>
</dbReference>
<dbReference type="InterPro" id="IPR033917">
    <property type="entry name" value="ML_PG-PI_TP"/>
</dbReference>
<keyword evidence="5" id="KW-0813">Transport</keyword>
<evidence type="ECO:0000256" key="6">
    <source>
        <dbReference type="ARBA" id="ARBA00022729"/>
    </source>
</evidence>
<reference evidence="10" key="1">
    <citation type="submission" date="2021-07" db="EMBL/GenBank/DDBJ databases">
        <authorList>
            <person name="Durling M."/>
        </authorList>
    </citation>
    <scope>NUCLEOTIDE SEQUENCE</scope>
</reference>
<feature type="region of interest" description="Disordered" evidence="8">
    <location>
        <begin position="1"/>
        <end position="45"/>
    </location>
</feature>
<dbReference type="PANTHER" id="PTHR11306">
    <property type="entry name" value="NIEMANN PICK TYPE C2 PROTEIN NPC2-RELATED"/>
    <property type="match status" value="1"/>
</dbReference>
<dbReference type="EMBL" id="CAJVRM010000045">
    <property type="protein sequence ID" value="CAG8972545.1"/>
    <property type="molecule type" value="Genomic_DNA"/>
</dbReference>
<keyword evidence="6" id="KW-0732">Signal</keyword>
<dbReference type="OrthoDB" id="6409159at2759"/>
<dbReference type="CDD" id="cd00917">
    <property type="entry name" value="PG-PI_TP"/>
    <property type="match status" value="1"/>
</dbReference>
<dbReference type="AlphaFoldDB" id="A0A9N9LC44"/>
<evidence type="ECO:0000259" key="9">
    <source>
        <dbReference type="SMART" id="SM00737"/>
    </source>
</evidence>
<keyword evidence="11" id="KW-1185">Reference proteome</keyword>
<evidence type="ECO:0000256" key="4">
    <source>
        <dbReference type="ARBA" id="ARBA00016056"/>
    </source>
</evidence>
<organism evidence="10 11">
    <name type="scientific">Hymenoscyphus albidus</name>
    <dbReference type="NCBI Taxonomy" id="595503"/>
    <lineage>
        <taxon>Eukaryota</taxon>
        <taxon>Fungi</taxon>
        <taxon>Dikarya</taxon>
        <taxon>Ascomycota</taxon>
        <taxon>Pezizomycotina</taxon>
        <taxon>Leotiomycetes</taxon>
        <taxon>Helotiales</taxon>
        <taxon>Helotiaceae</taxon>
        <taxon>Hymenoscyphus</taxon>
    </lineage>
</organism>
<dbReference type="InterPro" id="IPR003172">
    <property type="entry name" value="ML_dom"/>
</dbReference>
<comment type="similarity">
    <text evidence="2">Belongs to the NPC2 family.</text>
</comment>
<dbReference type="SUPFAM" id="SSF81296">
    <property type="entry name" value="E set domains"/>
    <property type="match status" value="1"/>
</dbReference>
<evidence type="ECO:0000256" key="8">
    <source>
        <dbReference type="SAM" id="MobiDB-lite"/>
    </source>
</evidence>
<dbReference type="Proteomes" id="UP000701801">
    <property type="component" value="Unassembled WGS sequence"/>
</dbReference>
<keyword evidence="7" id="KW-0445">Lipid transport</keyword>
<dbReference type="Gene3D" id="2.60.40.770">
    <property type="match status" value="1"/>
</dbReference>
<evidence type="ECO:0000256" key="1">
    <source>
        <dbReference type="ARBA" id="ARBA00002053"/>
    </source>
</evidence>
<protein>
    <recommendedName>
        <fullName evidence="4">Phosphatidylglycerol/phosphatidylinositol transfer protein</fullName>
    </recommendedName>
</protein>
<dbReference type="InterPro" id="IPR039670">
    <property type="entry name" value="NPC2-like"/>
</dbReference>
<comment type="caution">
    <text evidence="10">The sequence shown here is derived from an EMBL/GenBank/DDBJ whole genome shotgun (WGS) entry which is preliminary data.</text>
</comment>
<comment type="function">
    <text evidence="1">Catalyzes the intermembrane transfer of phosphatidylglycerol and phosphatidylinositol.</text>
</comment>